<dbReference type="Gene3D" id="3.40.50.720">
    <property type="entry name" value="NAD(P)-binding Rossmann-like Domain"/>
    <property type="match status" value="1"/>
</dbReference>
<comment type="similarity">
    <text evidence="1">Belongs to the avfA family.</text>
</comment>
<keyword evidence="2" id="KW-0732">Signal</keyword>
<dbReference type="PANTHER" id="PTHR43355">
    <property type="entry name" value="FLAVIN REDUCTASE (NADPH)"/>
    <property type="match status" value="1"/>
</dbReference>
<feature type="domain" description="NAD(P)-binding" evidence="3">
    <location>
        <begin position="467"/>
        <end position="659"/>
    </location>
</feature>
<evidence type="ECO:0000256" key="1">
    <source>
        <dbReference type="ARBA" id="ARBA00038376"/>
    </source>
</evidence>
<accession>A0A9W4K3M6</accession>
<feature type="chain" id="PRO_5040847754" description="NAD(P)-binding domain-containing protein" evidence="2">
    <location>
        <begin position="30"/>
        <end position="675"/>
    </location>
</feature>
<dbReference type="InterPro" id="IPR016040">
    <property type="entry name" value="NAD(P)-bd_dom"/>
</dbReference>
<feature type="signal peptide" evidence="2">
    <location>
        <begin position="1"/>
        <end position="29"/>
    </location>
</feature>
<dbReference type="GO" id="GO:0004074">
    <property type="term" value="F:biliverdin reductase [NAD(P)H] activity"/>
    <property type="evidence" value="ECO:0007669"/>
    <property type="project" value="TreeGrafter"/>
</dbReference>
<dbReference type="PANTHER" id="PTHR43355:SF2">
    <property type="entry name" value="FLAVIN REDUCTASE (NADPH)"/>
    <property type="match status" value="1"/>
</dbReference>
<dbReference type="EMBL" id="CAJVPG010000462">
    <property type="protein sequence ID" value="CAG8430294.1"/>
    <property type="molecule type" value="Genomic_DNA"/>
</dbReference>
<comment type="caution">
    <text evidence="4">The sequence shown here is derived from an EMBL/GenBank/DDBJ whole genome shotgun (WGS) entry which is preliminary data.</text>
</comment>
<dbReference type="AlphaFoldDB" id="A0A9W4K3M6"/>
<gene>
    <name evidence="4" type="ORF">PSALAMII_LOCUS11097</name>
</gene>
<dbReference type="SUPFAM" id="SSF51735">
    <property type="entry name" value="NAD(P)-binding Rossmann-fold domains"/>
    <property type="match status" value="1"/>
</dbReference>
<dbReference type="Pfam" id="PF13460">
    <property type="entry name" value="NAD_binding_10"/>
    <property type="match status" value="1"/>
</dbReference>
<evidence type="ECO:0000256" key="2">
    <source>
        <dbReference type="SAM" id="SignalP"/>
    </source>
</evidence>
<keyword evidence="5" id="KW-1185">Reference proteome</keyword>
<dbReference type="GO" id="GO:0042602">
    <property type="term" value="F:riboflavin reductase (NADPH) activity"/>
    <property type="evidence" value="ECO:0007669"/>
    <property type="project" value="TreeGrafter"/>
</dbReference>
<evidence type="ECO:0000259" key="3">
    <source>
        <dbReference type="Pfam" id="PF13460"/>
    </source>
</evidence>
<evidence type="ECO:0000313" key="4">
    <source>
        <dbReference type="EMBL" id="CAG8430294.1"/>
    </source>
</evidence>
<protein>
    <recommendedName>
        <fullName evidence="3">NAD(P)-binding domain-containing protein</fullName>
    </recommendedName>
</protein>
<sequence length="675" mass="75944">MRSAWSLVRIMQYKFLFTALLSLLPVAIAADPRYCQGKANLDPKDFTLKESADNAHLPVLSKHFKSKGKIASVTAVLQSANRALKKDSPPVGKGSPAESWAWNSGDDKTKEWVPQGITSSADALGKGTWNEHEAWIVSWYRDGDRVRLSFVDRKTHKYRHVMLVYPTADDDFKSITIHAGGIMWYGNVLYVVDTKNGIRAFDLDNIWEVEIADGVGKSKDGKSYSADGYRYVLPQIRWYKWTPGNDSPFRFSWISLDRSDSPDTLMVGEFVRDGEKFKNTDTPVPIRYVKYNLDASTRRLHTNNGIATASWAHCVNIPNVQGAVSYEEKFYISRSTGRAPKQGDLFVWEEGKTAVKHQGWFMAGNEDMSFNPVRKEYYTVTEYDGDRYILAYKFPQRPFETQRRTNCRFGKVCSVFLWGQCLASTASIKVEVKERLNRTFNSKAPVDCLQLLWDPRKLLKMHILVLGATGAIGRQFCDIALQEGHRLTLFVRNAGKVPEHIRLNAATKILEGTLELDSDLNEVAECGADIFVSLAGPSYGTSGTPLTNGYQLLIPKLASHKMSRVLILCTPSYRDQLDVETWKWRAGEWFMKIFSSGQYQEMVGVGKAVSSAEGIQWGLYRVGGLTNGPEAPVETTYLGSGADQTWISRASVARWVLNEATEGKWIGKTPYICNK</sequence>
<dbReference type="Proteomes" id="UP001152649">
    <property type="component" value="Unassembled WGS sequence"/>
</dbReference>
<proteinExistence type="inferred from homology"/>
<evidence type="ECO:0000313" key="5">
    <source>
        <dbReference type="Proteomes" id="UP001152649"/>
    </source>
</evidence>
<dbReference type="InterPro" id="IPR051606">
    <property type="entry name" value="Polyketide_Oxido-like"/>
</dbReference>
<name>A0A9W4K3M6_9EURO</name>
<reference evidence="4" key="1">
    <citation type="submission" date="2021-07" db="EMBL/GenBank/DDBJ databases">
        <authorList>
            <person name="Branca A.L. A."/>
        </authorList>
    </citation>
    <scope>NUCLEOTIDE SEQUENCE</scope>
</reference>
<dbReference type="InterPro" id="IPR036291">
    <property type="entry name" value="NAD(P)-bd_dom_sf"/>
</dbReference>
<organism evidence="4 5">
    <name type="scientific">Penicillium salamii</name>
    <dbReference type="NCBI Taxonomy" id="1612424"/>
    <lineage>
        <taxon>Eukaryota</taxon>
        <taxon>Fungi</taxon>
        <taxon>Dikarya</taxon>
        <taxon>Ascomycota</taxon>
        <taxon>Pezizomycotina</taxon>
        <taxon>Eurotiomycetes</taxon>
        <taxon>Eurotiomycetidae</taxon>
        <taxon>Eurotiales</taxon>
        <taxon>Aspergillaceae</taxon>
        <taxon>Penicillium</taxon>
    </lineage>
</organism>
<dbReference type="OrthoDB" id="2139957at2759"/>